<keyword evidence="7" id="KW-1185">Reference proteome</keyword>
<keyword evidence="2" id="KW-0677">Repeat</keyword>
<feature type="repeat" description="FG-GAP" evidence="4">
    <location>
        <begin position="348"/>
        <end position="403"/>
    </location>
</feature>
<accession>A0A8J9Y929</accession>
<dbReference type="GO" id="GO:0007160">
    <property type="term" value="P:cell-matrix adhesion"/>
    <property type="evidence" value="ECO:0007669"/>
    <property type="project" value="TreeGrafter"/>
</dbReference>
<organism evidence="6 7">
    <name type="scientific">Brenthis ino</name>
    <name type="common">lesser marbled fritillary</name>
    <dbReference type="NCBI Taxonomy" id="405034"/>
    <lineage>
        <taxon>Eukaryota</taxon>
        <taxon>Metazoa</taxon>
        <taxon>Ecdysozoa</taxon>
        <taxon>Arthropoda</taxon>
        <taxon>Hexapoda</taxon>
        <taxon>Insecta</taxon>
        <taxon>Pterygota</taxon>
        <taxon>Neoptera</taxon>
        <taxon>Endopterygota</taxon>
        <taxon>Lepidoptera</taxon>
        <taxon>Glossata</taxon>
        <taxon>Ditrysia</taxon>
        <taxon>Papilionoidea</taxon>
        <taxon>Nymphalidae</taxon>
        <taxon>Heliconiinae</taxon>
        <taxon>Argynnini</taxon>
        <taxon>Brenthis</taxon>
    </lineage>
</organism>
<comment type="caution">
    <text evidence="5">Lacks conserved residue(s) required for the propagation of feature annotation.</text>
</comment>
<dbReference type="InterPro" id="IPR013517">
    <property type="entry name" value="FG-GAP"/>
</dbReference>
<dbReference type="GO" id="GO:0005178">
    <property type="term" value="F:integrin binding"/>
    <property type="evidence" value="ECO:0007669"/>
    <property type="project" value="TreeGrafter"/>
</dbReference>
<dbReference type="OrthoDB" id="5317514at2759"/>
<evidence type="ECO:0000256" key="5">
    <source>
        <dbReference type="RuleBase" id="RU003762"/>
    </source>
</evidence>
<evidence type="ECO:0000256" key="2">
    <source>
        <dbReference type="ARBA" id="ARBA00022737"/>
    </source>
</evidence>
<dbReference type="Proteomes" id="UP000838878">
    <property type="component" value="Chromosome 3"/>
</dbReference>
<evidence type="ECO:0000256" key="1">
    <source>
        <dbReference type="ARBA" id="ARBA00022729"/>
    </source>
</evidence>
<feature type="repeat" description="FG-GAP" evidence="4">
    <location>
        <begin position="283"/>
        <end position="346"/>
    </location>
</feature>
<dbReference type="Gene3D" id="2.130.10.130">
    <property type="entry name" value="Integrin alpha, N-terminal"/>
    <property type="match status" value="1"/>
</dbReference>
<dbReference type="SMART" id="SM00191">
    <property type="entry name" value="Int_alpha"/>
    <property type="match status" value="4"/>
</dbReference>
<keyword evidence="5" id="KW-0472">Membrane</keyword>
<proteinExistence type="inferred from homology"/>
<dbReference type="Gene3D" id="1.20.5.930">
    <property type="entry name" value="Bicelle-embedded integrin alpha(iib) transmembrane segment"/>
    <property type="match status" value="1"/>
</dbReference>
<comment type="subcellular location">
    <subcellularLocation>
        <location evidence="5">Membrane</location>
        <topology evidence="5">Single-pass type I membrane protein</topology>
    </subcellularLocation>
</comment>
<dbReference type="PANTHER" id="PTHR23220:SF133">
    <property type="entry name" value="INTEGRIN ALPHA-PS2"/>
    <property type="match status" value="1"/>
</dbReference>
<dbReference type="InterPro" id="IPR000413">
    <property type="entry name" value="Integrin_alpha"/>
</dbReference>
<keyword evidence="3" id="KW-0325">Glycoprotein</keyword>
<dbReference type="EMBL" id="OV170223">
    <property type="protein sequence ID" value="CAH0721949.1"/>
    <property type="molecule type" value="Genomic_DNA"/>
</dbReference>
<sequence length="963" mass="108022">MKGHPIIYIIWFLHIFHVNLAYFHTPSYLEFKPPDVSKTFGFSIGYQSKTNSLVVGAPLSNRDGKVYSCSIADLKRKTTICKDIGIDIDKYAGNYNRSASPDQNFCLGATISVAPDYFLTCAPLWTQLTLNRKTWFGALGTCFLSDGTNITRYFGLTEQYFDMQSGKTLSYARPRIVNIYGGIGWSTLSDPLNKIILIAKPMLESSISYIDMDQPLKPAIVVNFRGLFNGYGYKGQSFAIGKFFDIKTTLYAISMISVTKLYGAIGFLYYDSLSKTISVMQNNRDAIFIEDDAVGSMFGAALHSVDMNSDSFVELLVGAPAQSNTIEGYEQGAVHFYIGGGKAEKRNKANLCIYGTKDGSRFGTSIASNDLDGDSLPEIFISAPYEGTGVLYVFSGKEITSLLNKGRNVLVQIHDLKDIQLIKNTDFKALGISLQSLVDIDKDGGKALAVGAMNSNNVAVYRSIPFLNVTISAKIIGKDVVRERDMNFSVKVTVSVTYPIKPKVIDGKLFVRTNINGEGANIIKYDNEVILSKNVSLFTKYVIVSFINEEPGFFKFTANVESDAENLKRKDFDTSLYKISSYSRTRFAFDFERRCKDDCVPKLSLTFDWTGREDEYWLGSSTNENMTLLVRNDGNTTYQSCARIKITGAQFKLPECVVESDAWYRCDFTEINRHETYPVDVIFDMSQTTNRDKELEVKVMLYNNCAAIGNATLTDKKVITYYLDTSDIHLDGIQYDRNVTDLVLENTESPFIDLHEVYTATNNGTVIWKDLNAIIVLNKESFIKNYVVISPEELIVQEENTEEYIIITCIFDLNPNSSIKILTTLNIIKEKIMDNLIDGELKVTSNFTLYLNPTDEILNKSLTTTVKYQVDTSFGHNKSLIILVSVLLALFVLYVVIMVLRKVGFFKREDKTKLDALKEEIRRESIRRESTAGLEVVENDIPLQDGNVGNASDSVALIEEENL</sequence>
<dbReference type="GO" id="GO:0009897">
    <property type="term" value="C:external side of plasma membrane"/>
    <property type="evidence" value="ECO:0007669"/>
    <property type="project" value="TreeGrafter"/>
</dbReference>
<keyword evidence="5" id="KW-0675">Receptor</keyword>
<gene>
    <name evidence="6" type="ORF">BINO364_LOCUS7981</name>
</gene>
<dbReference type="Pfam" id="PF01839">
    <property type="entry name" value="FG-GAP"/>
    <property type="match status" value="2"/>
</dbReference>
<dbReference type="GO" id="GO:0098609">
    <property type="term" value="P:cell-cell adhesion"/>
    <property type="evidence" value="ECO:0007669"/>
    <property type="project" value="TreeGrafter"/>
</dbReference>
<dbReference type="GO" id="GO:0007229">
    <property type="term" value="P:integrin-mediated signaling pathway"/>
    <property type="evidence" value="ECO:0007669"/>
    <property type="project" value="UniProtKB-KW"/>
</dbReference>
<reference evidence="6" key="1">
    <citation type="submission" date="2021-12" db="EMBL/GenBank/DDBJ databases">
        <authorList>
            <person name="Martin H S."/>
        </authorList>
    </citation>
    <scope>NUCLEOTIDE SEQUENCE</scope>
</reference>
<protein>
    <submittedName>
        <fullName evidence="6">Uncharacterized protein</fullName>
    </submittedName>
</protein>
<dbReference type="InterPro" id="IPR013519">
    <property type="entry name" value="Int_alpha_beta-p"/>
</dbReference>
<feature type="non-terminal residue" evidence="6">
    <location>
        <position position="963"/>
    </location>
</feature>
<feature type="transmembrane region" description="Helical" evidence="5">
    <location>
        <begin position="6"/>
        <end position="23"/>
    </location>
</feature>
<dbReference type="AlphaFoldDB" id="A0A8J9Y929"/>
<evidence type="ECO:0000256" key="3">
    <source>
        <dbReference type="ARBA" id="ARBA00023180"/>
    </source>
</evidence>
<evidence type="ECO:0000313" key="7">
    <source>
        <dbReference type="Proteomes" id="UP000838878"/>
    </source>
</evidence>
<name>A0A8J9Y929_9NEOP</name>
<dbReference type="PANTHER" id="PTHR23220">
    <property type="entry name" value="INTEGRIN ALPHA"/>
    <property type="match status" value="1"/>
</dbReference>
<comment type="similarity">
    <text evidence="5">Belongs to the integrin alpha chain family.</text>
</comment>
<keyword evidence="1" id="KW-0732">Signal</keyword>
<dbReference type="GO" id="GO:0008305">
    <property type="term" value="C:integrin complex"/>
    <property type="evidence" value="ECO:0007669"/>
    <property type="project" value="InterPro"/>
</dbReference>
<keyword evidence="5" id="KW-0401">Integrin</keyword>
<keyword evidence="5" id="KW-1133">Transmembrane helix</keyword>
<dbReference type="GO" id="GO:0033627">
    <property type="term" value="P:cell adhesion mediated by integrin"/>
    <property type="evidence" value="ECO:0007669"/>
    <property type="project" value="TreeGrafter"/>
</dbReference>
<dbReference type="PRINTS" id="PR01185">
    <property type="entry name" value="INTEGRINA"/>
</dbReference>
<dbReference type="PROSITE" id="PS51470">
    <property type="entry name" value="FG_GAP"/>
    <property type="match status" value="2"/>
</dbReference>
<evidence type="ECO:0000313" key="6">
    <source>
        <dbReference type="EMBL" id="CAH0721949.1"/>
    </source>
</evidence>
<keyword evidence="5" id="KW-0130">Cell adhesion</keyword>
<keyword evidence="5" id="KW-0812">Transmembrane</keyword>
<evidence type="ECO:0000256" key="4">
    <source>
        <dbReference type="PROSITE-ProRule" id="PRU00803"/>
    </source>
</evidence>
<feature type="transmembrane region" description="Helical" evidence="5">
    <location>
        <begin position="880"/>
        <end position="900"/>
    </location>
</feature>
<dbReference type="SUPFAM" id="SSF69318">
    <property type="entry name" value="Integrin alpha N-terminal domain"/>
    <property type="match status" value="1"/>
</dbReference>
<dbReference type="InterPro" id="IPR028994">
    <property type="entry name" value="Integrin_alpha_N"/>
</dbReference>